<gene>
    <name evidence="6" type="ORF">AKAME5_000063900</name>
</gene>
<evidence type="ECO:0000313" key="7">
    <source>
        <dbReference type="Proteomes" id="UP001279410"/>
    </source>
</evidence>
<dbReference type="GO" id="GO:0006308">
    <property type="term" value="P:DNA catabolic process"/>
    <property type="evidence" value="ECO:0007669"/>
    <property type="project" value="InterPro"/>
</dbReference>
<dbReference type="InterPro" id="IPR005135">
    <property type="entry name" value="Endo/exonuclease/phosphatase"/>
</dbReference>
<evidence type="ECO:0000313" key="6">
    <source>
        <dbReference type="EMBL" id="GLD46248.1"/>
    </source>
</evidence>
<accession>A0AAD3QVW9</accession>
<keyword evidence="4" id="KW-0378">Hydrolase</keyword>
<dbReference type="EMBL" id="BRZM01000001">
    <property type="protein sequence ID" value="GLD46248.1"/>
    <property type="molecule type" value="Genomic_DNA"/>
</dbReference>
<evidence type="ECO:0000256" key="2">
    <source>
        <dbReference type="ARBA" id="ARBA00022722"/>
    </source>
</evidence>
<comment type="similarity">
    <text evidence="1">Belongs to the DNase I family.</text>
</comment>
<keyword evidence="7" id="KW-1185">Reference proteome</keyword>
<dbReference type="PRINTS" id="PR00130">
    <property type="entry name" value="DNASEI"/>
</dbReference>
<comment type="caution">
    <text evidence="6">The sequence shown here is derived from an EMBL/GenBank/DDBJ whole genome shotgun (WGS) entry which is preliminary data.</text>
</comment>
<dbReference type="InterPro" id="IPR036691">
    <property type="entry name" value="Endo/exonu/phosph_ase_sf"/>
</dbReference>
<dbReference type="AlphaFoldDB" id="A0AAD3QVW9"/>
<evidence type="ECO:0000256" key="3">
    <source>
        <dbReference type="ARBA" id="ARBA00022759"/>
    </source>
</evidence>
<evidence type="ECO:0000256" key="4">
    <source>
        <dbReference type="ARBA" id="ARBA00022801"/>
    </source>
</evidence>
<dbReference type="Gene3D" id="3.60.10.10">
    <property type="entry name" value="Endonuclease/exonuclease/phosphatase"/>
    <property type="match status" value="1"/>
</dbReference>
<dbReference type="SMART" id="SM00476">
    <property type="entry name" value="DNaseIc"/>
    <property type="match status" value="1"/>
</dbReference>
<evidence type="ECO:0000256" key="1">
    <source>
        <dbReference type="ARBA" id="ARBA00007359"/>
    </source>
</evidence>
<proteinExistence type="inferred from homology"/>
<keyword evidence="2" id="KW-0540">Nuclease</keyword>
<dbReference type="SUPFAM" id="SSF56219">
    <property type="entry name" value="DNase I-like"/>
    <property type="match status" value="1"/>
</dbReference>
<feature type="domain" description="Endonuclease/exonuclease/phosphatase" evidence="5">
    <location>
        <begin position="56"/>
        <end position="300"/>
    </location>
</feature>
<name>A0AAD3QVW9_LATJO</name>
<dbReference type="InterPro" id="IPR016202">
    <property type="entry name" value="DNase_I"/>
</dbReference>
<evidence type="ECO:0000259" key="5">
    <source>
        <dbReference type="Pfam" id="PF03372"/>
    </source>
</evidence>
<keyword evidence="3" id="KW-0255">Endonuclease</keyword>
<dbReference type="GO" id="GO:0003677">
    <property type="term" value="F:DNA binding"/>
    <property type="evidence" value="ECO:0007669"/>
    <property type="project" value="TreeGrafter"/>
</dbReference>
<protein>
    <submittedName>
        <fullName evidence="6">Deoxyribonuclease-1-like isoform X1</fullName>
    </submittedName>
</protein>
<dbReference type="PANTHER" id="PTHR11371:SF26">
    <property type="entry name" value="DEOXYRIBONUCLEASE"/>
    <property type="match status" value="1"/>
</dbReference>
<sequence length="433" mass="50419">MWVNQSDTCHLFSHLPLTVKAALFLLFRWNPGLLRGSRCAAFERYIKWFCIRMKIASFNVRRFGLAKVSRPDVLSTLVKIVSRYDIILILEVVDVTGRSIKVFLEELNRVNTTHHYALQISTRLGRTRYKEQFLFLYRDDVVDLIDSYQYEDNQAFAREPYILHFKPHNTVLNDIVLIPVHTTPSDSEKELDELYEVFLMVRDKWKTDNIMILGDFNADGSYVTRKEMKEIRIRSDKNFHWLIGDDVDTTAYTSNDHTYDRIVVYGDNMLAATVPNSAKPFNFHTEFAMTEEMALRVSDHYPVEVELRSAPPFWMKRSDHSCDVVDTHQASVNRNVTGRLGTPFNRVTSFLHIGHLLQSRWFDFCNQQGFADHQKEDARVAGGRRETDSVPLVDDIRYHIASKRADIRCVEEANQKLEAEETLSALILTVERR</sequence>
<dbReference type="GO" id="GO:0004530">
    <property type="term" value="F:deoxyribonuclease I activity"/>
    <property type="evidence" value="ECO:0007669"/>
    <property type="project" value="TreeGrafter"/>
</dbReference>
<dbReference type="Proteomes" id="UP001279410">
    <property type="component" value="Unassembled WGS sequence"/>
</dbReference>
<dbReference type="Pfam" id="PF03372">
    <property type="entry name" value="Exo_endo_phos"/>
    <property type="match status" value="1"/>
</dbReference>
<dbReference type="CDD" id="cd10282">
    <property type="entry name" value="DNase1"/>
    <property type="match status" value="1"/>
</dbReference>
<dbReference type="GO" id="GO:0005634">
    <property type="term" value="C:nucleus"/>
    <property type="evidence" value="ECO:0007669"/>
    <property type="project" value="TreeGrafter"/>
</dbReference>
<organism evidence="6 7">
    <name type="scientific">Lates japonicus</name>
    <name type="common">Japanese lates</name>
    <dbReference type="NCBI Taxonomy" id="270547"/>
    <lineage>
        <taxon>Eukaryota</taxon>
        <taxon>Metazoa</taxon>
        <taxon>Chordata</taxon>
        <taxon>Craniata</taxon>
        <taxon>Vertebrata</taxon>
        <taxon>Euteleostomi</taxon>
        <taxon>Actinopterygii</taxon>
        <taxon>Neopterygii</taxon>
        <taxon>Teleostei</taxon>
        <taxon>Neoteleostei</taxon>
        <taxon>Acanthomorphata</taxon>
        <taxon>Carangaria</taxon>
        <taxon>Carangaria incertae sedis</taxon>
        <taxon>Centropomidae</taxon>
        <taxon>Lates</taxon>
    </lineage>
</organism>
<dbReference type="PANTHER" id="PTHR11371">
    <property type="entry name" value="DEOXYRIBONUCLEASE"/>
    <property type="match status" value="1"/>
</dbReference>
<reference evidence="6" key="1">
    <citation type="submission" date="2022-08" db="EMBL/GenBank/DDBJ databases">
        <title>Genome sequencing of akame (Lates japonicus).</title>
        <authorList>
            <person name="Hashiguchi Y."/>
            <person name="Takahashi H."/>
        </authorList>
    </citation>
    <scope>NUCLEOTIDE SEQUENCE</scope>
    <source>
        <strain evidence="6">Kochi</strain>
    </source>
</reference>